<dbReference type="InterPro" id="IPR014049">
    <property type="entry name" value="Glutathione_synthase_N_euk"/>
</dbReference>
<dbReference type="STRING" id="675824.A0A1E3QD12"/>
<evidence type="ECO:0000256" key="3">
    <source>
        <dbReference type="ARBA" id="ARBA00011738"/>
    </source>
</evidence>
<dbReference type="GO" id="GO:0000287">
    <property type="term" value="F:magnesium ion binding"/>
    <property type="evidence" value="ECO:0007669"/>
    <property type="project" value="UniProtKB-UniRule"/>
</dbReference>
<dbReference type="Gene3D" id="3.40.50.1760">
    <property type="entry name" value="Glutathione synthase, substrate-binding domain superfamily, eukaryotic"/>
    <property type="match status" value="1"/>
</dbReference>
<dbReference type="GO" id="GO:0005829">
    <property type="term" value="C:cytosol"/>
    <property type="evidence" value="ECO:0007669"/>
    <property type="project" value="TreeGrafter"/>
</dbReference>
<protein>
    <recommendedName>
        <fullName evidence="10">Glutathione synthetase</fullName>
        <shortName evidence="10">GSH-S</shortName>
        <ecNumber evidence="10">6.3.2.3</ecNumber>
    </recommendedName>
</protein>
<proteinExistence type="inferred from homology"/>
<feature type="binding site" evidence="13">
    <location>
        <begin position="480"/>
        <end position="481"/>
    </location>
    <ligand>
        <name>substrate</name>
    </ligand>
</feature>
<feature type="binding site" evidence="11">
    <location>
        <position position="133"/>
    </location>
    <ligand>
        <name>substrate</name>
    </ligand>
</feature>
<feature type="binding site" evidence="11">
    <location>
        <position position="235"/>
    </location>
    <ligand>
        <name>substrate</name>
    </ligand>
</feature>
<evidence type="ECO:0000313" key="16">
    <source>
        <dbReference type="Proteomes" id="UP000094385"/>
    </source>
</evidence>
<evidence type="ECO:0000256" key="13">
    <source>
        <dbReference type="PIRSR" id="PIRSR001558-3"/>
    </source>
</evidence>
<comment type="cofactor">
    <cofactor evidence="10 12">
        <name>Mg(2+)</name>
        <dbReference type="ChEBI" id="CHEBI:18420"/>
    </cofactor>
    <text evidence="10 12">Binds 1 Mg(2+) ion per subunit.</text>
</comment>
<dbReference type="InterPro" id="IPR016185">
    <property type="entry name" value="PreATP-grasp_dom_sf"/>
</dbReference>
<keyword evidence="9 10" id="KW-0460">Magnesium</keyword>
<dbReference type="PIRSF" id="PIRSF001558">
    <property type="entry name" value="GSHase"/>
    <property type="match status" value="1"/>
</dbReference>
<keyword evidence="7 10" id="KW-0547">Nucleotide-binding</keyword>
<feature type="binding site" evidence="11">
    <location>
        <position position="471"/>
    </location>
    <ligand>
        <name>ATP</name>
        <dbReference type="ChEBI" id="CHEBI:30616"/>
    </ligand>
</feature>
<dbReference type="InterPro" id="IPR004887">
    <property type="entry name" value="GSH_synth_subst-bd"/>
</dbReference>
<feature type="binding site" evidence="11">
    <location>
        <begin position="381"/>
        <end position="390"/>
    </location>
    <ligand>
        <name>ATP</name>
        <dbReference type="ChEBI" id="CHEBI:30616"/>
    </ligand>
</feature>
<evidence type="ECO:0000256" key="9">
    <source>
        <dbReference type="ARBA" id="ARBA00022842"/>
    </source>
</evidence>
<keyword evidence="4 10" id="KW-0436">Ligase</keyword>
<evidence type="ECO:0000256" key="12">
    <source>
        <dbReference type="PIRSR" id="PIRSR001558-2"/>
    </source>
</evidence>
<evidence type="ECO:0000256" key="10">
    <source>
        <dbReference type="PIRNR" id="PIRNR001558"/>
    </source>
</evidence>
<evidence type="ECO:0000256" key="2">
    <source>
        <dbReference type="ARBA" id="ARBA00010385"/>
    </source>
</evidence>
<dbReference type="Gene3D" id="3.30.1490.80">
    <property type="match status" value="1"/>
</dbReference>
<feature type="binding site" evidence="11">
    <location>
        <position position="442"/>
    </location>
    <ligand>
        <name>ATP</name>
        <dbReference type="ChEBI" id="CHEBI:30616"/>
    </ligand>
</feature>
<dbReference type="NCBIfam" id="TIGR01986">
    <property type="entry name" value="glut_syn_euk"/>
    <property type="match status" value="1"/>
</dbReference>
<name>A0A1E3QD12_LIPST</name>
<accession>A0A1E3QD12</accession>
<comment type="subunit">
    <text evidence="3">Homodimer.</text>
</comment>
<dbReference type="Proteomes" id="UP000094385">
    <property type="component" value="Unassembled WGS sequence"/>
</dbReference>
<dbReference type="EC" id="6.3.2.3" evidence="10"/>
<feature type="domain" description="Glutathione synthase substrate-binding" evidence="14">
    <location>
        <begin position="220"/>
        <end position="319"/>
    </location>
</feature>
<dbReference type="FunFam" id="3.30.1490.50:FF:000002">
    <property type="entry name" value="Glutathione synthetase"/>
    <property type="match status" value="1"/>
</dbReference>
<dbReference type="InterPro" id="IPR005615">
    <property type="entry name" value="Glutathione_synthase"/>
</dbReference>
<evidence type="ECO:0000256" key="5">
    <source>
        <dbReference type="ARBA" id="ARBA00022684"/>
    </source>
</evidence>
<comment type="similarity">
    <text evidence="2 10">Belongs to the eukaryotic GSH synthase family.</text>
</comment>
<dbReference type="GO" id="GO:0005524">
    <property type="term" value="F:ATP binding"/>
    <property type="evidence" value="ECO:0007669"/>
    <property type="project" value="UniProtKB-UniRule"/>
</dbReference>
<evidence type="ECO:0000256" key="8">
    <source>
        <dbReference type="ARBA" id="ARBA00022840"/>
    </source>
</evidence>
<evidence type="ECO:0000313" key="15">
    <source>
        <dbReference type="EMBL" id="ODQ75593.1"/>
    </source>
</evidence>
<dbReference type="InterPro" id="IPR014709">
    <property type="entry name" value="Glutathione_synthase_C_euk"/>
</dbReference>
<keyword evidence="16" id="KW-1185">Reference proteome</keyword>
<dbReference type="SUPFAM" id="SSF56059">
    <property type="entry name" value="Glutathione synthetase ATP-binding domain-like"/>
    <property type="match status" value="1"/>
</dbReference>
<feature type="binding site" evidence="13">
    <location>
        <begin position="284"/>
        <end position="287"/>
    </location>
    <ligand>
        <name>substrate</name>
    </ligand>
</feature>
<dbReference type="PANTHER" id="PTHR11130">
    <property type="entry name" value="GLUTATHIONE SYNTHETASE"/>
    <property type="match status" value="1"/>
</dbReference>
<evidence type="ECO:0000256" key="4">
    <source>
        <dbReference type="ARBA" id="ARBA00022598"/>
    </source>
</evidence>
<gene>
    <name evidence="15" type="ORF">LIPSTDRAFT_1034</name>
</gene>
<dbReference type="InterPro" id="IPR014042">
    <property type="entry name" value="Glutathione_synthase_a-hlx"/>
</dbReference>
<dbReference type="GO" id="GO:0004363">
    <property type="term" value="F:glutathione synthase activity"/>
    <property type="evidence" value="ECO:0007669"/>
    <property type="project" value="UniProtKB-UniRule"/>
</dbReference>
<dbReference type="Gene3D" id="3.30.470.20">
    <property type="entry name" value="ATP-grasp fold, B domain"/>
    <property type="match status" value="1"/>
</dbReference>
<dbReference type="EMBL" id="KV454290">
    <property type="protein sequence ID" value="ODQ75593.1"/>
    <property type="molecule type" value="Genomic_DNA"/>
</dbReference>
<sequence length="493" mass="54434">MSTILNAATYPPTLTEEETANLAIALRDWSLSQGLVIRAPTATNAADEASVHVPLTLHPSPFPKDLFDRALGLQTVFNELYAKIADDSEFLNDITKELAGVDDFMSDLWKLYLEVDEITGGVPAQALTLGLFRSDYLLHITSTAEPSIRQVELNTISASFGGLSSRAADCHRFLRKSGLYGTAAGSEFLKDENMPVNPSARGLARGLGVAHNAYGVKDSIVLFVVQQRERNAFDQRWLEYHLLEDFGVVSVRASLEDIAEFGELDSITKELRYNGRHVAVVYYRAGYTPADYTSPATWEARKKMELSKAIKCPSLATHFSGAKKVQQVLIDELVLAKFVPDADVRGQLQATFVDILPLDDSELGKKARTLIETCPEKYVLKPQREGGGNNVYREKIPGYLKALKDETLWRGYILMELIEPPQDVRNAIIRAGKVTEGNVISELGVFGCVLWDSKTHEIKQNFEAGWLLRTKFADSEEGGVAAGFGSIDSVLLI</sequence>
<feature type="binding site" evidence="13">
    <location>
        <begin position="229"/>
        <end position="231"/>
    </location>
    <ligand>
        <name>substrate</name>
    </ligand>
</feature>
<keyword evidence="5 10" id="KW-0317">Glutathione biosynthesis</keyword>
<dbReference type="Gene3D" id="1.10.1080.10">
    <property type="entry name" value="Glutathione Synthetase, Chain A, domain 3"/>
    <property type="match status" value="1"/>
</dbReference>
<dbReference type="PANTHER" id="PTHR11130:SF0">
    <property type="entry name" value="GLUTATHIONE SYNTHETASE"/>
    <property type="match status" value="1"/>
</dbReference>
<dbReference type="GO" id="GO:0043295">
    <property type="term" value="F:glutathione binding"/>
    <property type="evidence" value="ECO:0007669"/>
    <property type="project" value="UniProtKB-UniRule"/>
</dbReference>
<feature type="binding site" evidence="12">
    <location>
        <position position="152"/>
    </location>
    <ligand>
        <name>Mg(2+)</name>
        <dbReference type="ChEBI" id="CHEBI:18420"/>
    </ligand>
</feature>
<feature type="binding site" evidence="12">
    <location>
        <position position="385"/>
    </location>
    <ligand>
        <name>Mg(2+)</name>
        <dbReference type="ChEBI" id="CHEBI:18420"/>
    </ligand>
</feature>
<dbReference type="Gene3D" id="3.30.1490.50">
    <property type="match status" value="1"/>
</dbReference>
<feature type="binding site" evidence="12">
    <location>
        <position position="154"/>
    </location>
    <ligand>
        <name>Mg(2+)</name>
        <dbReference type="ChEBI" id="CHEBI:18420"/>
    </ligand>
</feature>
<keyword evidence="6 10" id="KW-0479">Metal-binding</keyword>
<evidence type="ECO:0000256" key="1">
    <source>
        <dbReference type="ARBA" id="ARBA00004965"/>
    </source>
</evidence>
<dbReference type="OrthoDB" id="2020073at2759"/>
<reference evidence="15 16" key="1">
    <citation type="journal article" date="2016" name="Proc. Natl. Acad. Sci. U.S.A.">
        <title>Comparative genomics of biotechnologically important yeasts.</title>
        <authorList>
            <person name="Riley R."/>
            <person name="Haridas S."/>
            <person name="Wolfe K.H."/>
            <person name="Lopes M.R."/>
            <person name="Hittinger C.T."/>
            <person name="Goeker M."/>
            <person name="Salamov A.A."/>
            <person name="Wisecaver J.H."/>
            <person name="Long T.M."/>
            <person name="Calvey C.H."/>
            <person name="Aerts A.L."/>
            <person name="Barry K.W."/>
            <person name="Choi C."/>
            <person name="Clum A."/>
            <person name="Coughlan A.Y."/>
            <person name="Deshpande S."/>
            <person name="Douglass A.P."/>
            <person name="Hanson S.J."/>
            <person name="Klenk H.-P."/>
            <person name="LaButti K.M."/>
            <person name="Lapidus A."/>
            <person name="Lindquist E.A."/>
            <person name="Lipzen A.M."/>
            <person name="Meier-Kolthoff J.P."/>
            <person name="Ohm R.A."/>
            <person name="Otillar R.P."/>
            <person name="Pangilinan J.L."/>
            <person name="Peng Y."/>
            <person name="Rokas A."/>
            <person name="Rosa C.A."/>
            <person name="Scheuner C."/>
            <person name="Sibirny A.A."/>
            <person name="Slot J.C."/>
            <person name="Stielow J.B."/>
            <person name="Sun H."/>
            <person name="Kurtzman C.P."/>
            <person name="Blackwell M."/>
            <person name="Grigoriev I.V."/>
            <person name="Jeffries T.W."/>
        </authorList>
    </citation>
    <scope>NUCLEOTIDE SEQUENCE [LARGE SCALE GENOMIC DNA]</scope>
    <source>
        <strain evidence="15 16">NRRL Y-11557</strain>
    </source>
</reference>
<organism evidence="15 16">
    <name type="scientific">Lipomyces starkeyi NRRL Y-11557</name>
    <dbReference type="NCBI Taxonomy" id="675824"/>
    <lineage>
        <taxon>Eukaryota</taxon>
        <taxon>Fungi</taxon>
        <taxon>Dikarya</taxon>
        <taxon>Ascomycota</taxon>
        <taxon>Saccharomycotina</taxon>
        <taxon>Lipomycetes</taxon>
        <taxon>Lipomycetales</taxon>
        <taxon>Lipomycetaceae</taxon>
        <taxon>Lipomyces</taxon>
    </lineage>
</organism>
<comment type="pathway">
    <text evidence="1 10">Sulfur metabolism; glutathione biosynthesis; glutathione from L-cysteine and L-glutamate: step 2/2.</text>
</comment>
<feature type="binding site" evidence="11">
    <location>
        <begin position="415"/>
        <end position="418"/>
    </location>
    <ligand>
        <name>ATP</name>
        <dbReference type="ChEBI" id="CHEBI:30616"/>
    </ligand>
</feature>
<evidence type="ECO:0000256" key="7">
    <source>
        <dbReference type="ARBA" id="ARBA00022741"/>
    </source>
</evidence>
<dbReference type="FunFam" id="3.40.50.1760:FF:000001">
    <property type="entry name" value="Glutathione synthetase"/>
    <property type="match status" value="1"/>
</dbReference>
<evidence type="ECO:0000256" key="11">
    <source>
        <dbReference type="PIRSR" id="PIRSR001558-1"/>
    </source>
</evidence>
<evidence type="ECO:0000256" key="6">
    <source>
        <dbReference type="ARBA" id="ARBA00022723"/>
    </source>
</evidence>
<feature type="binding site" evidence="11">
    <location>
        <position position="392"/>
    </location>
    <ligand>
        <name>ATP</name>
        <dbReference type="ChEBI" id="CHEBI:30616"/>
    </ligand>
</feature>
<dbReference type="GO" id="GO:0042803">
    <property type="term" value="F:protein homodimerization activity"/>
    <property type="evidence" value="ECO:0007669"/>
    <property type="project" value="EnsemblFungi"/>
</dbReference>
<comment type="catalytic activity">
    <reaction evidence="10">
        <text>gamma-L-glutamyl-L-cysteine + glycine + ATP = glutathione + ADP + phosphate + H(+)</text>
        <dbReference type="Rhea" id="RHEA:13557"/>
        <dbReference type="ChEBI" id="CHEBI:15378"/>
        <dbReference type="ChEBI" id="CHEBI:30616"/>
        <dbReference type="ChEBI" id="CHEBI:43474"/>
        <dbReference type="ChEBI" id="CHEBI:57305"/>
        <dbReference type="ChEBI" id="CHEBI:57925"/>
        <dbReference type="ChEBI" id="CHEBI:58173"/>
        <dbReference type="ChEBI" id="CHEBI:456216"/>
        <dbReference type="EC" id="6.3.2.3"/>
    </reaction>
</comment>
<feature type="binding site" evidence="11">
    <location>
        <position position="477"/>
    </location>
    <ligand>
        <name>ATP</name>
        <dbReference type="ChEBI" id="CHEBI:30616"/>
    </ligand>
</feature>
<dbReference type="AlphaFoldDB" id="A0A1E3QD12"/>
<dbReference type="Pfam" id="PF03917">
    <property type="entry name" value="GSH_synth_ATP"/>
    <property type="match status" value="1"/>
</dbReference>
<dbReference type="SUPFAM" id="SSF52440">
    <property type="entry name" value="PreATP-grasp domain"/>
    <property type="match status" value="1"/>
</dbReference>
<evidence type="ECO:0000259" key="14">
    <source>
        <dbReference type="Pfam" id="PF03199"/>
    </source>
</evidence>
<dbReference type="InterPro" id="IPR037013">
    <property type="entry name" value="GSH-S_sub-bd_sf"/>
</dbReference>
<feature type="binding site" evidence="11">
    <location>
        <position position="469"/>
    </location>
    <ligand>
        <name>substrate</name>
    </ligand>
</feature>
<feature type="binding site" evidence="11">
    <location>
        <position position="323"/>
    </location>
    <ligand>
        <name>ATP</name>
        <dbReference type="ChEBI" id="CHEBI:30616"/>
    </ligand>
</feature>
<dbReference type="Pfam" id="PF03199">
    <property type="entry name" value="GSH_synthase"/>
    <property type="match status" value="1"/>
</dbReference>
<keyword evidence="8 10" id="KW-0067">ATP-binding</keyword>
<feature type="binding site" evidence="13">
    <location>
        <begin position="156"/>
        <end position="159"/>
    </location>
    <ligand>
        <name>substrate</name>
    </ligand>
</feature>
<dbReference type="UniPathway" id="UPA00142">
    <property type="reaction ID" value="UER00210"/>
</dbReference>
<feature type="binding site" evidence="11">
    <location>
        <position position="152"/>
    </location>
    <ligand>
        <name>ATP</name>
        <dbReference type="ChEBI" id="CHEBI:30616"/>
    </ligand>
</feature>